<proteinExistence type="inferred from homology"/>
<dbReference type="CDD" id="cd01536">
    <property type="entry name" value="PBP1_ABC_sugar_binding-like"/>
    <property type="match status" value="1"/>
</dbReference>
<dbReference type="PANTHER" id="PTHR46847">
    <property type="entry name" value="D-ALLOSE-BINDING PERIPLASMIC PROTEIN-RELATED"/>
    <property type="match status" value="1"/>
</dbReference>
<evidence type="ECO:0000313" key="5">
    <source>
        <dbReference type="EMBL" id="MBD3325891.1"/>
    </source>
</evidence>
<dbReference type="Pfam" id="PF13407">
    <property type="entry name" value="Peripla_BP_4"/>
    <property type="match status" value="1"/>
</dbReference>
<accession>A0A9D5Q7H2</accession>
<organism evidence="5 6">
    <name type="scientific">candidate division KSB3 bacterium</name>
    <dbReference type="NCBI Taxonomy" id="2044937"/>
    <lineage>
        <taxon>Bacteria</taxon>
        <taxon>candidate division KSB3</taxon>
    </lineage>
</organism>
<dbReference type="SUPFAM" id="SSF53822">
    <property type="entry name" value="Periplasmic binding protein-like I"/>
    <property type="match status" value="1"/>
</dbReference>
<evidence type="ECO:0000256" key="1">
    <source>
        <dbReference type="ARBA" id="ARBA00004196"/>
    </source>
</evidence>
<evidence type="ECO:0000256" key="3">
    <source>
        <dbReference type="ARBA" id="ARBA00022729"/>
    </source>
</evidence>
<dbReference type="PANTHER" id="PTHR46847:SF1">
    <property type="entry name" value="D-ALLOSE-BINDING PERIPLASMIC PROTEIN-RELATED"/>
    <property type="match status" value="1"/>
</dbReference>
<comment type="caution">
    <text evidence="5">The sequence shown here is derived from an EMBL/GenBank/DDBJ whole genome shotgun (WGS) entry which is preliminary data.</text>
</comment>
<gene>
    <name evidence="5" type="ORF">GF339_14995</name>
</gene>
<dbReference type="Gene3D" id="3.40.50.2300">
    <property type="match status" value="2"/>
</dbReference>
<dbReference type="EMBL" id="WJJP01000490">
    <property type="protein sequence ID" value="MBD3325891.1"/>
    <property type="molecule type" value="Genomic_DNA"/>
</dbReference>
<dbReference type="AlphaFoldDB" id="A0A9D5Q7H2"/>
<protein>
    <submittedName>
        <fullName evidence="5">Substrate-binding domain-containing protein</fullName>
    </submittedName>
</protein>
<name>A0A9D5Q7H2_9BACT</name>
<reference evidence="5" key="1">
    <citation type="submission" date="2019-11" db="EMBL/GenBank/DDBJ databases">
        <title>Microbial mats filling the niche in hypersaline microbial mats.</title>
        <authorList>
            <person name="Wong H.L."/>
            <person name="Macleod F.I."/>
            <person name="White R.A. III"/>
            <person name="Burns B.P."/>
        </authorList>
    </citation>
    <scope>NUCLEOTIDE SEQUENCE</scope>
    <source>
        <strain evidence="5">Rbin_158</strain>
    </source>
</reference>
<dbReference type="InterPro" id="IPR028082">
    <property type="entry name" value="Peripla_BP_I"/>
</dbReference>
<comment type="subcellular location">
    <subcellularLocation>
        <location evidence="1">Cell envelope</location>
    </subcellularLocation>
</comment>
<evidence type="ECO:0000256" key="2">
    <source>
        <dbReference type="ARBA" id="ARBA00007639"/>
    </source>
</evidence>
<dbReference type="InterPro" id="IPR025997">
    <property type="entry name" value="SBP_2_dom"/>
</dbReference>
<evidence type="ECO:0000313" key="6">
    <source>
        <dbReference type="Proteomes" id="UP000649604"/>
    </source>
</evidence>
<dbReference type="Proteomes" id="UP000649604">
    <property type="component" value="Unassembled WGS sequence"/>
</dbReference>
<dbReference type="GO" id="GO:0030246">
    <property type="term" value="F:carbohydrate binding"/>
    <property type="evidence" value="ECO:0007669"/>
    <property type="project" value="UniProtKB-ARBA"/>
</dbReference>
<feature type="domain" description="Periplasmic binding protein" evidence="4">
    <location>
        <begin position="26"/>
        <end position="280"/>
    </location>
</feature>
<keyword evidence="3" id="KW-0732">Signal</keyword>
<comment type="similarity">
    <text evidence="2">Belongs to the bacterial solute-binding protein 2 family.</text>
</comment>
<dbReference type="GO" id="GO:0030313">
    <property type="term" value="C:cell envelope"/>
    <property type="evidence" value="ECO:0007669"/>
    <property type="project" value="UniProtKB-SubCell"/>
</dbReference>
<sequence>MSAFAADKELVVGLSWNEKRHVLIQAWEDYMKMYSEEFGKENGIAFTWIVNVADGNPSTQASNIEDLINQNVDVIVARPHDAAVIGSSIRAAHEAGIKFVTFDRASSSRKPDAHVGADSYTQALTTGEAFAKILEENGVEGKCIELMGDLRDKNAVNRSEGWADAEEKYGAWETIVQVPTEWNPEKFRTGTANALKAHPEANCMFVASDFCFTAVESALEDAGRLKPTGEEGHMWIAAQDVNPLGYEAMLKGYIDVATSYDAYFHAVELVKVLGKLANGEDLGGQEFLVPGRVATPETLPDLKYMFARDYKE</sequence>
<evidence type="ECO:0000259" key="4">
    <source>
        <dbReference type="Pfam" id="PF13407"/>
    </source>
</evidence>